<dbReference type="InterPro" id="IPR010917">
    <property type="entry name" value="TonB_rcpt_CS"/>
</dbReference>
<keyword evidence="5 10" id="KW-0812">Transmembrane</keyword>
<evidence type="ECO:0000256" key="2">
    <source>
        <dbReference type="ARBA" id="ARBA00009810"/>
    </source>
</evidence>
<organism evidence="15 16">
    <name type="scientific">Vibrio campbellii</name>
    <dbReference type="NCBI Taxonomy" id="680"/>
    <lineage>
        <taxon>Bacteria</taxon>
        <taxon>Pseudomonadati</taxon>
        <taxon>Pseudomonadota</taxon>
        <taxon>Gammaproteobacteria</taxon>
        <taxon>Vibrionales</taxon>
        <taxon>Vibrionaceae</taxon>
        <taxon>Vibrio</taxon>
    </lineage>
</organism>
<dbReference type="PROSITE" id="PS52016">
    <property type="entry name" value="TONB_DEPENDENT_REC_3"/>
    <property type="match status" value="1"/>
</dbReference>
<proteinExistence type="inferred from homology"/>
<evidence type="ECO:0000256" key="1">
    <source>
        <dbReference type="ARBA" id="ARBA00004571"/>
    </source>
</evidence>
<evidence type="ECO:0000259" key="13">
    <source>
        <dbReference type="Pfam" id="PF00593"/>
    </source>
</evidence>
<keyword evidence="15" id="KW-0675">Receptor</keyword>
<keyword evidence="6" id="KW-0732">Signal</keyword>
<evidence type="ECO:0000256" key="8">
    <source>
        <dbReference type="ARBA" id="ARBA00023136"/>
    </source>
</evidence>
<dbReference type="GO" id="GO:0009279">
    <property type="term" value="C:cell outer membrane"/>
    <property type="evidence" value="ECO:0007669"/>
    <property type="project" value="UniProtKB-SubCell"/>
</dbReference>
<evidence type="ECO:0000313" key="15">
    <source>
        <dbReference type="EMBL" id="UTZ29148.1"/>
    </source>
</evidence>
<dbReference type="InterPro" id="IPR012910">
    <property type="entry name" value="Plug_dom"/>
</dbReference>
<evidence type="ECO:0000256" key="6">
    <source>
        <dbReference type="ARBA" id="ARBA00022729"/>
    </source>
</evidence>
<dbReference type="CDD" id="cd01347">
    <property type="entry name" value="ligand_gated_channel"/>
    <property type="match status" value="1"/>
</dbReference>
<evidence type="ECO:0000256" key="5">
    <source>
        <dbReference type="ARBA" id="ARBA00022692"/>
    </source>
</evidence>
<feature type="domain" description="TonB-dependent receptor plug" evidence="14">
    <location>
        <begin position="49"/>
        <end position="144"/>
    </location>
</feature>
<sequence length="645" mass="71758">MEVTVSASTVFKLSPLTIALFVASQVTYANDDMEVMEVLGHTPEGIDITIDSDQLAKSQAQDLNDIFRKDAEISVGGSSGVSQKIYVRGLEDTMLNVSIDGAEQSGNLFHHQGRLSIEPELLKQVDVSAGAGRATDGPGALGGAIKFTTKDAHDLLTAGETYGAMLKGGYYTNNEGYKVSASLYGEVADQLGLLASFGYVDGDNIEDGKGQEQPYTALEQQVALLKLSGQLNDEHYLSVSYDYRNDDGRRLNRPHFQPSFKNAPLDQETDRSTFTLNHKYNASDLFNLDTTFYYTDSHLAHKDHPRWGTSDGSIQTSGVKIFNTSKLTGHTLVYGLDYKKDKSEFETNYDGKKNDEEKGTVYGLFVQDDWMLTETIILTAGARYDWYELTDNMEQDFDSSGFSPNVGINYNALEGLNLFASYAEAFRGQQIKELFVIDYRENDPNRKPEEARNLELGANYQYDDFFAGITFFDSTIKDVVTNQGAIYTNVGDLDNQGITAYLGYAIADVSARLSYNQSRPELNGTPLSDEDSTLGTSIGDTWVLDLIYQPMESLEFGWNARFVERLTDVADPTVHPEKPGYGVHDVYAYWMPIADEELSLTLSVKNVFDKYYFDHASYMAYIGSPVAQGYASPGRDFRFNVTYAF</sequence>
<protein>
    <submittedName>
        <fullName evidence="15">TonB-dependent receptor</fullName>
    </submittedName>
</protein>
<dbReference type="InterPro" id="IPR039426">
    <property type="entry name" value="TonB-dep_rcpt-like"/>
</dbReference>
<keyword evidence="8 10" id="KW-0472">Membrane</keyword>
<dbReference type="Gene3D" id="2.40.170.20">
    <property type="entry name" value="TonB-dependent receptor, beta-barrel domain"/>
    <property type="match status" value="1"/>
</dbReference>
<dbReference type="AlphaFoldDB" id="A0AAE9N5S1"/>
<dbReference type="PROSITE" id="PS01156">
    <property type="entry name" value="TONB_DEPENDENT_REC_2"/>
    <property type="match status" value="1"/>
</dbReference>
<feature type="domain" description="TonB-dependent receptor-like beta-barrel" evidence="13">
    <location>
        <begin position="231"/>
        <end position="607"/>
    </location>
</feature>
<comment type="similarity">
    <text evidence="2 10 12">Belongs to the TonB-dependent receptor family.</text>
</comment>
<evidence type="ECO:0000256" key="4">
    <source>
        <dbReference type="ARBA" id="ARBA00022452"/>
    </source>
</evidence>
<evidence type="ECO:0000256" key="11">
    <source>
        <dbReference type="PROSITE-ProRule" id="PRU10144"/>
    </source>
</evidence>
<dbReference type="PANTHER" id="PTHR30069:SF41">
    <property type="entry name" value="HEME_HEMOPEXIN UTILIZATION PROTEIN C"/>
    <property type="match status" value="1"/>
</dbReference>
<evidence type="ECO:0000256" key="3">
    <source>
        <dbReference type="ARBA" id="ARBA00022448"/>
    </source>
</evidence>
<keyword evidence="4 10" id="KW-1134">Transmembrane beta strand</keyword>
<evidence type="ECO:0000256" key="9">
    <source>
        <dbReference type="ARBA" id="ARBA00023237"/>
    </source>
</evidence>
<dbReference type="InterPro" id="IPR000531">
    <property type="entry name" value="Beta-barrel_TonB"/>
</dbReference>
<keyword evidence="7 12" id="KW-0798">TonB box</keyword>
<evidence type="ECO:0000259" key="14">
    <source>
        <dbReference type="Pfam" id="PF07715"/>
    </source>
</evidence>
<dbReference type="Gene3D" id="2.170.130.10">
    <property type="entry name" value="TonB-dependent receptor, plug domain"/>
    <property type="match status" value="1"/>
</dbReference>
<reference evidence="15" key="1">
    <citation type="submission" date="2020-03" db="EMBL/GenBank/DDBJ databases">
        <title>Five strains of Vibrio campbellii isolated from Mariana Trench.</title>
        <authorList>
            <person name="Liang J."/>
            <person name="Zhang X.-H."/>
        </authorList>
    </citation>
    <scope>NUCLEOTIDE SEQUENCE</scope>
    <source>
        <strain evidence="15">LJC014</strain>
    </source>
</reference>
<evidence type="ECO:0000313" key="16">
    <source>
        <dbReference type="Proteomes" id="UP001058687"/>
    </source>
</evidence>
<comment type="subcellular location">
    <subcellularLocation>
        <location evidence="1 10">Cell outer membrane</location>
        <topology evidence="1 10">Multi-pass membrane protein</topology>
    </subcellularLocation>
</comment>
<accession>A0AAE9N5S1</accession>
<dbReference type="InterPro" id="IPR036942">
    <property type="entry name" value="Beta-barrel_TonB_sf"/>
</dbReference>
<dbReference type="GO" id="GO:0044718">
    <property type="term" value="P:siderophore transmembrane transport"/>
    <property type="evidence" value="ECO:0007669"/>
    <property type="project" value="TreeGrafter"/>
</dbReference>
<dbReference type="Pfam" id="PF00593">
    <property type="entry name" value="TonB_dep_Rec_b-barrel"/>
    <property type="match status" value="1"/>
</dbReference>
<evidence type="ECO:0000256" key="7">
    <source>
        <dbReference type="ARBA" id="ARBA00023077"/>
    </source>
</evidence>
<dbReference type="Pfam" id="PF07715">
    <property type="entry name" value="Plug"/>
    <property type="match status" value="1"/>
</dbReference>
<dbReference type="EMBL" id="CP050468">
    <property type="protein sequence ID" value="UTZ29148.1"/>
    <property type="molecule type" value="Genomic_DNA"/>
</dbReference>
<dbReference type="InterPro" id="IPR037066">
    <property type="entry name" value="Plug_dom_sf"/>
</dbReference>
<name>A0AAE9N5S1_9VIBR</name>
<keyword evidence="3 10" id="KW-0813">Transport</keyword>
<evidence type="ECO:0000256" key="10">
    <source>
        <dbReference type="PROSITE-ProRule" id="PRU01360"/>
    </source>
</evidence>
<keyword evidence="9 10" id="KW-0998">Cell outer membrane</keyword>
<dbReference type="SUPFAM" id="SSF56935">
    <property type="entry name" value="Porins"/>
    <property type="match status" value="1"/>
</dbReference>
<dbReference type="PANTHER" id="PTHR30069">
    <property type="entry name" value="TONB-DEPENDENT OUTER MEMBRANE RECEPTOR"/>
    <property type="match status" value="1"/>
</dbReference>
<feature type="short sequence motif" description="TonB C-terminal box" evidence="11">
    <location>
        <begin position="628"/>
        <end position="645"/>
    </location>
</feature>
<gene>
    <name evidence="15" type="ORF">HB761_21130</name>
</gene>
<dbReference type="GO" id="GO:0015344">
    <property type="term" value="F:siderophore uptake transmembrane transporter activity"/>
    <property type="evidence" value="ECO:0007669"/>
    <property type="project" value="TreeGrafter"/>
</dbReference>
<evidence type="ECO:0000256" key="12">
    <source>
        <dbReference type="RuleBase" id="RU003357"/>
    </source>
</evidence>
<dbReference type="Proteomes" id="UP001058687">
    <property type="component" value="Chromosome 2"/>
</dbReference>